<accession>A0ABZ2TVU7</accession>
<dbReference type="PANTHER" id="PTHR43806:SF67">
    <property type="entry name" value="EGF-LIKE DOMAIN-CONTAINING PROTEIN"/>
    <property type="match status" value="1"/>
</dbReference>
<dbReference type="InterPro" id="IPR036852">
    <property type="entry name" value="Peptidase_S8/S53_dom_sf"/>
</dbReference>
<comment type="similarity">
    <text evidence="1 6">Belongs to the peptidase S8 family.</text>
</comment>
<dbReference type="Pfam" id="PF18962">
    <property type="entry name" value="Por_Secre_tail"/>
    <property type="match status" value="1"/>
</dbReference>
<reference evidence="11 12" key="1">
    <citation type="submission" date="2024-03" db="EMBL/GenBank/DDBJ databases">
        <authorList>
            <person name="Cao K."/>
        </authorList>
    </citation>
    <scope>NUCLEOTIDE SEQUENCE [LARGE SCALE GENOMIC DNA]</scope>
    <source>
        <strain evidence="11 12">MCCC 1K00696</strain>
    </source>
</reference>
<feature type="active site" description="Charge relay system" evidence="6">
    <location>
        <position position="218"/>
    </location>
</feature>
<evidence type="ECO:0000256" key="1">
    <source>
        <dbReference type="ARBA" id="ARBA00011073"/>
    </source>
</evidence>
<evidence type="ECO:0000313" key="11">
    <source>
        <dbReference type="EMBL" id="WYW55907.1"/>
    </source>
</evidence>
<feature type="coiled-coil region" evidence="7">
    <location>
        <begin position="420"/>
        <end position="447"/>
    </location>
</feature>
<dbReference type="EMBL" id="CP150496">
    <property type="protein sequence ID" value="WYW55907.1"/>
    <property type="molecule type" value="Genomic_DNA"/>
</dbReference>
<dbReference type="PROSITE" id="PS00138">
    <property type="entry name" value="SUBTILASE_SER"/>
    <property type="match status" value="1"/>
</dbReference>
<feature type="domain" description="Secretion system C-terminal sorting" evidence="10">
    <location>
        <begin position="485"/>
        <end position="552"/>
    </location>
</feature>
<keyword evidence="5 6" id="KW-0720">Serine protease</keyword>
<dbReference type="Pfam" id="PF00082">
    <property type="entry name" value="Peptidase_S8"/>
    <property type="match status" value="1"/>
</dbReference>
<feature type="active site" description="Charge relay system" evidence="6">
    <location>
        <position position="178"/>
    </location>
</feature>
<keyword evidence="4 6" id="KW-0378">Hydrolase</keyword>
<organism evidence="11 12">
    <name type="scientific">Polaribacter marinaquae</name>
    <dbReference type="NCBI Taxonomy" id="1642819"/>
    <lineage>
        <taxon>Bacteria</taxon>
        <taxon>Pseudomonadati</taxon>
        <taxon>Bacteroidota</taxon>
        <taxon>Flavobacteriia</taxon>
        <taxon>Flavobacteriales</taxon>
        <taxon>Flavobacteriaceae</taxon>
    </lineage>
</organism>
<evidence type="ECO:0000256" key="6">
    <source>
        <dbReference type="PROSITE-ProRule" id="PRU01240"/>
    </source>
</evidence>
<keyword evidence="7" id="KW-0175">Coiled coil</keyword>
<sequence length="555" mass="61279">MKKLLLFLFAITFFQAKAQEDAWLFLKDKPSAETYLENPLLMLSQRALDRRNKLNIAVGLIDVPLENTYLETLKTTNGITVLGASKWLNAVHIQATQSDIENAKQNLSFIDYIEYANKSLNQAARKGKKIKQNHQNKFNNSMTDFTYGSTKNQIEMLKGDFLHGINLTAKNQIIAVIDTGFPNVNTLQAFQRLRDNNKILGGYDFVERSTNFYSGHNHGTNVLSTIGGYIENEFVGSAPDASFYLFRTENVAVEVPLEETLWVEAAERADSLGVDVINTSLGYSTFDNPDYSYNYNDMDGKTTFISRGAEIAANRGILVVNSAGNSGTDSWKYITAPADAVSVITVGSVDSNGNISSFSSFGPTSDGRIKPEILAQGTASAIINHTDNSVSSASGTSFSAPIMAGLIACLNDTGNIIFKTLNKKDQAKQLNNRIQKLKQSIIESADKFNNPTDQHGYGIPNFETAYNSFLVSLSTENYSINDIEVYPNPVLNELNITIDNLHLNETKVSVYTILGKKILTFENKKNIDVSSLKSGVYLLKIKNGTSLKSLKFIKK</sequence>
<dbReference type="CDD" id="cd07493">
    <property type="entry name" value="Peptidases_S8_9"/>
    <property type="match status" value="1"/>
</dbReference>
<dbReference type="PIRSF" id="PIRSF037903">
    <property type="entry name" value="Subtilisin_rel_GFO_2223"/>
    <property type="match status" value="1"/>
</dbReference>
<keyword evidence="3 8" id="KW-0732">Signal</keyword>
<keyword evidence="2 6" id="KW-0645">Protease</keyword>
<dbReference type="RefSeq" id="WP_340933632.1">
    <property type="nucleotide sequence ID" value="NZ_CP150496.1"/>
</dbReference>
<dbReference type="InterPro" id="IPR026444">
    <property type="entry name" value="Secre_tail"/>
</dbReference>
<evidence type="ECO:0000256" key="5">
    <source>
        <dbReference type="ARBA" id="ARBA00022825"/>
    </source>
</evidence>
<dbReference type="SUPFAM" id="SSF52743">
    <property type="entry name" value="Subtilisin-like"/>
    <property type="match status" value="1"/>
</dbReference>
<dbReference type="InterPro" id="IPR015500">
    <property type="entry name" value="Peptidase_S8_subtilisin-rel"/>
</dbReference>
<evidence type="ECO:0000313" key="12">
    <source>
        <dbReference type="Proteomes" id="UP001491088"/>
    </source>
</evidence>
<dbReference type="PROSITE" id="PS51892">
    <property type="entry name" value="SUBTILASE"/>
    <property type="match status" value="1"/>
</dbReference>
<evidence type="ECO:0000256" key="4">
    <source>
        <dbReference type="ARBA" id="ARBA00022801"/>
    </source>
</evidence>
<gene>
    <name evidence="11" type="ORF">WG950_01335</name>
</gene>
<proteinExistence type="inferred from homology"/>
<evidence type="ECO:0000259" key="10">
    <source>
        <dbReference type="Pfam" id="PF18962"/>
    </source>
</evidence>
<dbReference type="InterPro" id="IPR000209">
    <property type="entry name" value="Peptidase_S8/S53_dom"/>
</dbReference>
<feature type="active site" description="Charge relay system" evidence="6">
    <location>
        <position position="397"/>
    </location>
</feature>
<name>A0ABZ2TVU7_9FLAO</name>
<dbReference type="InterPro" id="IPR050131">
    <property type="entry name" value="Peptidase_S8_subtilisin-like"/>
</dbReference>
<feature type="chain" id="PRO_5045152687" evidence="8">
    <location>
        <begin position="19"/>
        <end position="555"/>
    </location>
</feature>
<evidence type="ECO:0000256" key="7">
    <source>
        <dbReference type="SAM" id="Coils"/>
    </source>
</evidence>
<dbReference type="PANTHER" id="PTHR43806">
    <property type="entry name" value="PEPTIDASE S8"/>
    <property type="match status" value="1"/>
</dbReference>
<evidence type="ECO:0000256" key="3">
    <source>
        <dbReference type="ARBA" id="ARBA00022729"/>
    </source>
</evidence>
<dbReference type="InterPro" id="IPR023828">
    <property type="entry name" value="Peptidase_S8_Ser-AS"/>
</dbReference>
<evidence type="ECO:0000259" key="9">
    <source>
        <dbReference type="Pfam" id="PF00082"/>
    </source>
</evidence>
<evidence type="ECO:0000256" key="8">
    <source>
        <dbReference type="SAM" id="SignalP"/>
    </source>
</evidence>
<dbReference type="NCBIfam" id="TIGR04183">
    <property type="entry name" value="Por_Secre_tail"/>
    <property type="match status" value="1"/>
</dbReference>
<dbReference type="Gene3D" id="3.40.50.200">
    <property type="entry name" value="Peptidase S8/S53 domain"/>
    <property type="match status" value="1"/>
</dbReference>
<dbReference type="Proteomes" id="UP001491088">
    <property type="component" value="Chromosome"/>
</dbReference>
<protein>
    <submittedName>
        <fullName evidence="11">S8 family serine peptidase</fullName>
    </submittedName>
</protein>
<evidence type="ECO:0000256" key="2">
    <source>
        <dbReference type="ARBA" id="ARBA00022670"/>
    </source>
</evidence>
<feature type="domain" description="Peptidase S8/S53" evidence="9">
    <location>
        <begin position="170"/>
        <end position="458"/>
    </location>
</feature>
<feature type="signal peptide" evidence="8">
    <location>
        <begin position="1"/>
        <end position="18"/>
    </location>
</feature>
<dbReference type="PRINTS" id="PR00723">
    <property type="entry name" value="SUBTILISIN"/>
</dbReference>
<dbReference type="InterPro" id="IPR017317">
    <property type="entry name" value="Pept_S8_subtilisin_bacteroid-2"/>
</dbReference>
<keyword evidence="12" id="KW-1185">Reference proteome</keyword>